<keyword evidence="1" id="KW-0862">Zinc</keyword>
<evidence type="ECO:0000256" key="1">
    <source>
        <dbReference type="PROSITE-ProRule" id="PRU00042"/>
    </source>
</evidence>
<feature type="region of interest" description="Disordered" evidence="2">
    <location>
        <begin position="588"/>
        <end position="614"/>
    </location>
</feature>
<gene>
    <name evidence="4" type="ORF">G7K_5771-t1</name>
</gene>
<reference evidence="4 5" key="3">
    <citation type="journal article" date="2015" name="Genome Announc.">
        <title>Draft Genome Sequence of the Archiascomycetous Yeast Saitoella complicata.</title>
        <authorList>
            <person name="Yamauchi K."/>
            <person name="Kondo S."/>
            <person name="Hamamoto M."/>
            <person name="Takahashi Y."/>
            <person name="Ogura Y."/>
            <person name="Hayashi T."/>
            <person name="Nishida H."/>
        </authorList>
    </citation>
    <scope>NUCLEOTIDE SEQUENCE [LARGE SCALE GENOMIC DNA]</scope>
    <source>
        <strain evidence="4 5">NRRL Y-17804</strain>
    </source>
</reference>
<dbReference type="InterPro" id="IPR013087">
    <property type="entry name" value="Znf_C2H2_type"/>
</dbReference>
<evidence type="ECO:0000313" key="4">
    <source>
        <dbReference type="EMBL" id="GAO51678.1"/>
    </source>
</evidence>
<dbReference type="Proteomes" id="UP000033140">
    <property type="component" value="Unassembled WGS sequence"/>
</dbReference>
<sequence>MIYGTPAWKLKPGQVSKTNQTATLKLASPFRPSDANYIPADIHNPLRGGVIGVQEAVNTADQVKKDTEPEPIVCDTNRSISPTRAAAPPSMFSHHPPNVNYIDPNAHNRATMQIRSREEILECLTSLSPDYESEIDAYIPISSPPTSPTPLVNEEGSCGTSNICNSTFVFPIHEDYEQPPSLPVPNAVIVTDTAHAAKVGEEACGAAAFTHPLVPAAEDDLHTEQQETTSTVPKELPSRSPMDVVGTDDVLPSTFASIAMAQAVDMVKNTDDVAQTFESPATSTTTQCHKSIDTSHSLSLHTAEDAGGVKASDHPESPSAAMIVPPQREEETNSTSIERPITPPKINSHPSQPSSIQGAGEQVDRLTDGDAMEDVVLCPALQPSTLKTPDRSREDVMPSVGNAEDKVSSKQLAAHDTTSAPETVLDAPKPEEGSLIPEVEEIVEEIVEGTLIRSWTRKQCKKISPTDILWSRYFDTRHELWVGWPVQHIPSHSLPSTSNKNAVATGSTQRLRRLLKRSYRLPPSLRLPKTTNPLRGRSRKERPNSPLSKARKTENNSSLLCPDETSAGAPKSRIVTLRVSAGVLAQYEKAASSSNKSTAEEESTEKTSSSVEPTPAAFEKAVNICQLLMTANGYSNVQSPHVEENGRTYHIIACPSMARYHTFATQNVLNSHARKVHKMEVVDGVMVGGWNLKSFNCSCGKTFPDEMRIVQHLVKDHAGQPRYKCPIPCCELLTSKVEDLIPHLHRREHLGKRPKVCYECKLHFFDLGLYTAHRLSVKCRGNAGLNKKSAVDLATRCGFDFLGSTLPQAPICPHGRNPSLERGEGSPEDDAIAALLQLGSRIDHTSRVRLI</sequence>
<reference evidence="4 5" key="2">
    <citation type="journal article" date="2014" name="J. Gen. Appl. Microbiol.">
        <title>The early diverging ascomycetous budding yeast Saitoella complicata has three histone deacetylases belonging to the Clr6, Hos2, and Rpd3 lineages.</title>
        <authorList>
            <person name="Nishida H."/>
            <person name="Matsumoto T."/>
            <person name="Kondo S."/>
            <person name="Hamamoto M."/>
            <person name="Yoshikawa H."/>
        </authorList>
    </citation>
    <scope>NUCLEOTIDE SEQUENCE [LARGE SCALE GENOMIC DNA]</scope>
    <source>
        <strain evidence="4 5">NRRL Y-17804</strain>
    </source>
</reference>
<dbReference type="GO" id="GO:0008270">
    <property type="term" value="F:zinc ion binding"/>
    <property type="evidence" value="ECO:0007669"/>
    <property type="project" value="UniProtKB-KW"/>
</dbReference>
<evidence type="ECO:0000313" key="5">
    <source>
        <dbReference type="Proteomes" id="UP000033140"/>
    </source>
</evidence>
<keyword evidence="1" id="KW-0863">Zinc-finger</keyword>
<feature type="domain" description="C2H2-type" evidence="3">
    <location>
        <begin position="723"/>
        <end position="754"/>
    </location>
</feature>
<comment type="caution">
    <text evidence="4">The sequence shown here is derived from an EMBL/GenBank/DDBJ whole genome shotgun (WGS) entry which is preliminary data.</text>
</comment>
<feature type="compositionally biased region" description="Low complexity" evidence="2">
    <location>
        <begin position="588"/>
        <end position="597"/>
    </location>
</feature>
<proteinExistence type="predicted"/>
<feature type="region of interest" description="Disordered" evidence="2">
    <location>
        <begin position="220"/>
        <end position="241"/>
    </location>
</feature>
<dbReference type="EMBL" id="BACD03000050">
    <property type="protein sequence ID" value="GAO51678.1"/>
    <property type="molecule type" value="Genomic_DNA"/>
</dbReference>
<accession>A0A0E9NPE8</accession>
<keyword evidence="5" id="KW-1185">Reference proteome</keyword>
<dbReference type="AlphaFoldDB" id="A0A0E9NPE8"/>
<dbReference type="PROSITE" id="PS50157">
    <property type="entry name" value="ZINC_FINGER_C2H2_2"/>
    <property type="match status" value="1"/>
</dbReference>
<feature type="region of interest" description="Disordered" evidence="2">
    <location>
        <begin position="522"/>
        <end position="567"/>
    </location>
</feature>
<feature type="compositionally biased region" description="Polar residues" evidence="2">
    <location>
        <begin position="348"/>
        <end position="357"/>
    </location>
</feature>
<feature type="compositionally biased region" description="Polar residues" evidence="2">
    <location>
        <begin position="279"/>
        <end position="300"/>
    </location>
</feature>
<evidence type="ECO:0000256" key="2">
    <source>
        <dbReference type="SAM" id="MobiDB-lite"/>
    </source>
</evidence>
<organism evidence="4 5">
    <name type="scientific">Saitoella complicata (strain BCRC 22490 / CBS 7301 / JCM 7358 / NBRC 10748 / NRRL Y-17804)</name>
    <dbReference type="NCBI Taxonomy" id="698492"/>
    <lineage>
        <taxon>Eukaryota</taxon>
        <taxon>Fungi</taxon>
        <taxon>Dikarya</taxon>
        <taxon>Ascomycota</taxon>
        <taxon>Taphrinomycotina</taxon>
        <taxon>Taphrinomycotina incertae sedis</taxon>
        <taxon>Saitoella</taxon>
    </lineage>
</organism>
<feature type="region of interest" description="Disordered" evidence="2">
    <location>
        <begin position="279"/>
        <end position="363"/>
    </location>
</feature>
<protein>
    <recommendedName>
        <fullName evidence="3">C2H2-type domain-containing protein</fullName>
    </recommendedName>
</protein>
<evidence type="ECO:0000259" key="3">
    <source>
        <dbReference type="PROSITE" id="PS50157"/>
    </source>
</evidence>
<reference evidence="4 5" key="1">
    <citation type="journal article" date="2011" name="J. Gen. Appl. Microbiol.">
        <title>Draft genome sequencing of the enigmatic yeast Saitoella complicata.</title>
        <authorList>
            <person name="Nishida H."/>
            <person name="Hamamoto M."/>
            <person name="Sugiyama J."/>
        </authorList>
    </citation>
    <scope>NUCLEOTIDE SEQUENCE [LARGE SCALE GENOMIC DNA]</scope>
    <source>
        <strain evidence="4 5">NRRL Y-17804</strain>
    </source>
</reference>
<feature type="region of interest" description="Disordered" evidence="2">
    <location>
        <begin position="380"/>
        <end position="430"/>
    </location>
</feature>
<dbReference type="Gene3D" id="3.30.160.60">
    <property type="entry name" value="Classic Zinc Finger"/>
    <property type="match status" value="1"/>
</dbReference>
<dbReference type="STRING" id="698492.A0A0E9NPE8"/>
<name>A0A0E9NPE8_SAICN</name>
<keyword evidence="1" id="KW-0479">Metal-binding</keyword>